<evidence type="ECO:0000313" key="2">
    <source>
        <dbReference type="Proteomes" id="UP001055247"/>
    </source>
</evidence>
<evidence type="ECO:0000313" key="1">
    <source>
        <dbReference type="EMBL" id="GJD90877.1"/>
    </source>
</evidence>
<proteinExistence type="predicted"/>
<name>A0AAV4ZQW8_9HYPH</name>
<gene>
    <name evidence="1" type="ORF">BHAOGJBA_4420</name>
</gene>
<accession>A0AAV4ZQW8</accession>
<reference evidence="1" key="2">
    <citation type="submission" date="2021-08" db="EMBL/GenBank/DDBJ databases">
        <authorList>
            <person name="Tani A."/>
            <person name="Ola A."/>
            <person name="Ogura Y."/>
            <person name="Katsura K."/>
            <person name="Hayashi T."/>
        </authorList>
    </citation>
    <scope>NUCLEOTIDE SEQUENCE</scope>
    <source>
        <strain evidence="1">DSM 16372</strain>
    </source>
</reference>
<organism evidence="1 2">
    <name type="scientific">Methylobacterium hispanicum</name>
    <dbReference type="NCBI Taxonomy" id="270350"/>
    <lineage>
        <taxon>Bacteria</taxon>
        <taxon>Pseudomonadati</taxon>
        <taxon>Pseudomonadota</taxon>
        <taxon>Alphaproteobacteria</taxon>
        <taxon>Hyphomicrobiales</taxon>
        <taxon>Methylobacteriaceae</taxon>
        <taxon>Methylobacterium</taxon>
    </lineage>
</organism>
<reference evidence="1" key="1">
    <citation type="journal article" date="2016" name="Front. Microbiol.">
        <title>Genome Sequence of the Piezophilic, Mesophilic Sulfate-Reducing Bacterium Desulfovibrio indicus J2T.</title>
        <authorList>
            <person name="Cao J."/>
            <person name="Maignien L."/>
            <person name="Shao Z."/>
            <person name="Alain K."/>
            <person name="Jebbar M."/>
        </authorList>
    </citation>
    <scope>NUCLEOTIDE SEQUENCE</scope>
    <source>
        <strain evidence="1">DSM 16372</strain>
    </source>
</reference>
<dbReference type="AlphaFoldDB" id="A0AAV4ZQW8"/>
<dbReference type="EMBL" id="BPQO01000022">
    <property type="protein sequence ID" value="GJD90877.1"/>
    <property type="molecule type" value="Genomic_DNA"/>
</dbReference>
<sequence>MRPSSERLEELRLALQAPSERLRKIARAYAAEIEAAGQPVAAGPSIDLAEAIMIRHRDRMMRILAIDGRLREGMADPGTVAAEMEEAVLATEADLRLMEGAAPHVEAAMAGAPERVRVLN</sequence>
<dbReference type="Proteomes" id="UP001055247">
    <property type="component" value="Unassembled WGS sequence"/>
</dbReference>
<keyword evidence="2" id="KW-1185">Reference proteome</keyword>
<protein>
    <submittedName>
        <fullName evidence="1">Uncharacterized protein</fullName>
    </submittedName>
</protein>
<comment type="caution">
    <text evidence="1">The sequence shown here is derived from an EMBL/GenBank/DDBJ whole genome shotgun (WGS) entry which is preliminary data.</text>
</comment>